<sequence length="119" mass="13051">MTTTRISRVLAWLLLAFIIFATVSPIGDRPHDYLPVQVDRALAFFLLSAFFVIASPRRWLIVGVLCIASAFVIEDLQYLSPSRDPDMADAVVKATGALLGVAAAHLGNVVRGRVKRHHV</sequence>
<feature type="transmembrane region" description="Helical" evidence="1">
    <location>
        <begin position="91"/>
        <end position="110"/>
    </location>
</feature>
<dbReference type="Proteomes" id="UP000248925">
    <property type="component" value="Unassembled WGS sequence"/>
</dbReference>
<evidence type="ECO:0000313" key="3">
    <source>
        <dbReference type="Proteomes" id="UP000248925"/>
    </source>
</evidence>
<feature type="transmembrane region" description="Helical" evidence="1">
    <location>
        <begin position="35"/>
        <end position="53"/>
    </location>
</feature>
<evidence type="ECO:0000313" key="2">
    <source>
        <dbReference type="EMBL" id="PZM15558.1"/>
    </source>
</evidence>
<evidence type="ECO:0000256" key="1">
    <source>
        <dbReference type="SAM" id="Phobius"/>
    </source>
</evidence>
<keyword evidence="1" id="KW-1133">Transmembrane helix</keyword>
<protein>
    <submittedName>
        <fullName evidence="2">VanZ family protein</fullName>
    </submittedName>
</protein>
<organism evidence="2 3">
    <name type="scientific">Rhizobium tubonense</name>
    <dbReference type="NCBI Taxonomy" id="484088"/>
    <lineage>
        <taxon>Bacteria</taxon>
        <taxon>Pseudomonadati</taxon>
        <taxon>Pseudomonadota</taxon>
        <taxon>Alphaproteobacteria</taxon>
        <taxon>Hyphomicrobiales</taxon>
        <taxon>Rhizobiaceae</taxon>
        <taxon>Rhizobium/Agrobacterium group</taxon>
        <taxon>Rhizobium</taxon>
    </lineage>
</organism>
<dbReference type="EMBL" id="PCDP01000019">
    <property type="protein sequence ID" value="PZM15558.1"/>
    <property type="molecule type" value="Genomic_DNA"/>
</dbReference>
<accession>A0A2W4CXQ3</accession>
<comment type="caution">
    <text evidence="2">The sequence shown here is derived from an EMBL/GenBank/DDBJ whole genome shotgun (WGS) entry which is preliminary data.</text>
</comment>
<feature type="transmembrane region" description="Helical" evidence="1">
    <location>
        <begin position="60"/>
        <end position="79"/>
    </location>
</feature>
<dbReference type="OrthoDB" id="7908547at2"/>
<reference evidence="2 3" key="1">
    <citation type="journal article" date="2018" name="Sci. Rep.">
        <title>Rhizobium tumorigenes sp. nov., a novel plant tumorigenic bacterium isolated from cane gall tumors on thornless blackberry.</title>
        <authorList>
            <person name="Kuzmanovi N."/>
            <person name="Smalla K."/>
            <person name="Gronow S."/>
            <person name="PuBawska J."/>
        </authorList>
    </citation>
    <scope>NUCLEOTIDE SEQUENCE [LARGE SCALE GENOMIC DNA]</scope>
    <source>
        <strain evidence="2 3">CCBAU 85046</strain>
    </source>
</reference>
<keyword evidence="3" id="KW-1185">Reference proteome</keyword>
<gene>
    <name evidence="2" type="ORF">CPY51_06960</name>
</gene>
<keyword evidence="1" id="KW-0472">Membrane</keyword>
<proteinExistence type="predicted"/>
<name>A0A2W4CXQ3_9HYPH</name>
<dbReference type="InterPro" id="IPR017015">
    <property type="entry name" value="UCP033367_VanZ"/>
</dbReference>
<dbReference type="AlphaFoldDB" id="A0A2W4CXQ3"/>
<keyword evidence="1" id="KW-0812">Transmembrane</keyword>
<dbReference type="PIRSF" id="PIRSF033367">
    <property type="entry name" value="UCP033367_VanZ"/>
    <property type="match status" value="1"/>
</dbReference>